<reference evidence="2 5" key="2">
    <citation type="submission" date="2016-10" db="EMBL/GenBank/DDBJ databases">
        <title>Hydorgenophaga sp. LPB0072 isolated from gastropod.</title>
        <authorList>
            <person name="Kim E."/>
            <person name="Yi H."/>
        </authorList>
    </citation>
    <scope>NUCLEOTIDE SEQUENCE [LARGE SCALE GENOMIC DNA]</scope>
    <source>
        <strain evidence="2 5">LPB0072</strain>
    </source>
</reference>
<evidence type="ECO:0000313" key="5">
    <source>
        <dbReference type="Proteomes" id="UP000185680"/>
    </source>
</evidence>
<dbReference type="Proteomes" id="UP000185680">
    <property type="component" value="Chromosome"/>
</dbReference>
<gene>
    <name evidence="2" type="ORF">LPB072_19295</name>
    <name evidence="3" type="ORF">LPB72_05255</name>
</gene>
<dbReference type="RefSeq" id="WP_066086813.1">
    <property type="nucleotide sequence ID" value="NZ_CP017476.1"/>
</dbReference>
<evidence type="ECO:0000259" key="1">
    <source>
        <dbReference type="Pfam" id="PF00027"/>
    </source>
</evidence>
<dbReference type="OrthoDB" id="5297329at2"/>
<dbReference type="STRING" id="1763535.LPB072_19295"/>
<name>A0A162T3X8_9BURK</name>
<evidence type="ECO:0000313" key="2">
    <source>
        <dbReference type="EMBL" id="AOW14651.1"/>
    </source>
</evidence>
<dbReference type="AlphaFoldDB" id="A0A162T3X8"/>
<reference evidence="3 4" key="1">
    <citation type="submission" date="2016-02" db="EMBL/GenBank/DDBJ databases">
        <title>Draft genome sequence of Hydrogenophaga sp. LPB0072.</title>
        <authorList>
            <person name="Shin S.-K."/>
            <person name="Yi H."/>
        </authorList>
    </citation>
    <scope>NUCLEOTIDE SEQUENCE [LARGE SCALE GENOMIC DNA]</scope>
    <source>
        <strain evidence="3 4">LPB0072</strain>
    </source>
</reference>
<dbReference type="Pfam" id="PF00027">
    <property type="entry name" value="cNMP_binding"/>
    <property type="match status" value="1"/>
</dbReference>
<proteinExistence type="predicted"/>
<organism evidence="2 5">
    <name type="scientific">Hydrogenophaga crassostreae</name>
    <dbReference type="NCBI Taxonomy" id="1763535"/>
    <lineage>
        <taxon>Bacteria</taxon>
        <taxon>Pseudomonadati</taxon>
        <taxon>Pseudomonadota</taxon>
        <taxon>Betaproteobacteria</taxon>
        <taxon>Burkholderiales</taxon>
        <taxon>Comamonadaceae</taxon>
        <taxon>Hydrogenophaga</taxon>
    </lineage>
</organism>
<dbReference type="EMBL" id="CP017476">
    <property type="protein sequence ID" value="AOW14651.1"/>
    <property type="molecule type" value="Genomic_DNA"/>
</dbReference>
<accession>A0A162T3X8</accession>
<dbReference type="InterPro" id="IPR018490">
    <property type="entry name" value="cNMP-bd_dom_sf"/>
</dbReference>
<dbReference type="SUPFAM" id="SSF51206">
    <property type="entry name" value="cAMP-binding domain-like"/>
    <property type="match status" value="1"/>
</dbReference>
<dbReference type="InterPro" id="IPR014710">
    <property type="entry name" value="RmlC-like_jellyroll"/>
</dbReference>
<dbReference type="EMBL" id="LVWD01000004">
    <property type="protein sequence ID" value="OAD43252.1"/>
    <property type="molecule type" value="Genomic_DNA"/>
</dbReference>
<feature type="domain" description="Cyclic nucleotide-binding" evidence="1">
    <location>
        <begin position="16"/>
        <end position="79"/>
    </location>
</feature>
<evidence type="ECO:0000313" key="3">
    <source>
        <dbReference type="EMBL" id="OAD43252.1"/>
    </source>
</evidence>
<sequence>MHPDVSLASLACASAQAVFQAGESGTVWRVVQGLVRLDREAGSERHPVQIAVPGDLIGTEALCNQPFRFSATALTACLLEAVIVADTQAQATLLQQALMQQQARSQDMAALRTGTVIQRITHFLYLLGFEWGHASQVPNAEAIRAALPTLREVAQVVDAKTETVCRVLGQLMPPRRRKPQASPVMCAAAA</sequence>
<dbReference type="Proteomes" id="UP000185657">
    <property type="component" value="Unassembled WGS sequence"/>
</dbReference>
<dbReference type="Gene3D" id="2.60.120.10">
    <property type="entry name" value="Jelly Rolls"/>
    <property type="match status" value="1"/>
</dbReference>
<dbReference type="KEGG" id="hyl:LPB072_19295"/>
<evidence type="ECO:0000313" key="4">
    <source>
        <dbReference type="Proteomes" id="UP000185657"/>
    </source>
</evidence>
<dbReference type="InterPro" id="IPR000595">
    <property type="entry name" value="cNMP-bd_dom"/>
</dbReference>
<keyword evidence="4" id="KW-1185">Reference proteome</keyword>
<protein>
    <recommendedName>
        <fullName evidence="1">Cyclic nucleotide-binding domain-containing protein</fullName>
    </recommendedName>
</protein>